<dbReference type="OrthoDB" id="3544487at2759"/>
<comment type="caution">
    <text evidence="3">The sequence shown here is derived from an EMBL/GenBank/DDBJ whole genome shotgun (WGS) entry which is preliminary data.</text>
</comment>
<protein>
    <recommendedName>
        <fullName evidence="2">C2H2-type domain-containing protein</fullName>
    </recommendedName>
</protein>
<dbReference type="InterPro" id="IPR013087">
    <property type="entry name" value="Znf_C2H2_type"/>
</dbReference>
<feature type="domain" description="C2H2-type" evidence="2">
    <location>
        <begin position="627"/>
        <end position="650"/>
    </location>
</feature>
<dbReference type="EMBL" id="MKZY01000002">
    <property type="protein sequence ID" value="OOO13666.1"/>
    <property type="molecule type" value="Genomic_DNA"/>
</dbReference>
<proteinExistence type="predicted"/>
<sequence length="652" mass="75132">MSSISDTSTESEYLPEDEEEDEKEIVKTNTNNWLQLENELNENELHRRQYQQKTINIKNRVWSLWCQFCTATNRDTLTLIKEEPPNIKTLCTFFDFILTTRCEYVKSSSTLQTYWNYWVLLRREKVGLSIPAITKDKMVGIRQRLVEKHNLRTEKKTENSILRWEDVFELLKVLWSTGGEAWDPVQLSLILLLAGMSGHRPDALLSLKNANVQVALLPTGRERPHMVLEFKPHKTKRYRGMKKKNPTLGIPEVRSEPCLLLCPQSFLLSLLIRKSAFSHLRITSAAQLYALQVPPEAGSLELRPANPECFLFDITPRTLNTWLKRLGELTGFNLSITSYCLRRGAGEAVNSSCEISEAQQNLLLQHAANSSVYQERYAPDYFPKDFSAVWRGSQPQNKVIRMASGQSRSIDLRRPVDLNEAQAAEADAQPKVQRCKARWEQSRLKVQMAYGAMYKGKGKPLYQKAMKRRNAYHTARQAARREMKAVIRARFNEEQPTDDIIRQVHGLPMKSRKAYKTELVPLEQQRAFSLLFRFAPETERDETEYRAAVIDAVSKVGPSRKRRLQEIHSEGPTPGWVTAALQGKPQVQLARRQCLLCMIYGVRGEPFTRDSSFERHIRRIHNKQIQCPDPACQDMLIGHIDIANHMRYIHGA</sequence>
<dbReference type="PROSITE" id="PS00028">
    <property type="entry name" value="ZINC_FINGER_C2H2_1"/>
    <property type="match status" value="1"/>
</dbReference>
<gene>
    <name evidence="3" type="ORF">OAory_01014150</name>
</gene>
<dbReference type="PANTHER" id="PTHR37535">
    <property type="entry name" value="FLUG DOMAIN PROTEIN"/>
    <property type="match status" value="1"/>
</dbReference>
<dbReference type="InterPro" id="IPR021842">
    <property type="entry name" value="DUF3435"/>
</dbReference>
<dbReference type="GO" id="GO:0003677">
    <property type="term" value="F:DNA binding"/>
    <property type="evidence" value="ECO:0007669"/>
    <property type="project" value="InterPro"/>
</dbReference>
<dbReference type="AlphaFoldDB" id="A0A1S9DXN9"/>
<organism evidence="3 4">
    <name type="scientific">Aspergillus oryzae</name>
    <name type="common">Yellow koji mold</name>
    <dbReference type="NCBI Taxonomy" id="5062"/>
    <lineage>
        <taxon>Eukaryota</taxon>
        <taxon>Fungi</taxon>
        <taxon>Dikarya</taxon>
        <taxon>Ascomycota</taxon>
        <taxon>Pezizomycotina</taxon>
        <taxon>Eurotiomycetes</taxon>
        <taxon>Eurotiomycetidae</taxon>
        <taxon>Eurotiales</taxon>
        <taxon>Aspergillaceae</taxon>
        <taxon>Aspergillus</taxon>
        <taxon>Aspergillus subgen. Circumdati</taxon>
    </lineage>
</organism>
<evidence type="ECO:0000313" key="3">
    <source>
        <dbReference type="EMBL" id="OOO13666.1"/>
    </source>
</evidence>
<feature type="region of interest" description="Disordered" evidence="1">
    <location>
        <begin position="1"/>
        <end position="23"/>
    </location>
</feature>
<evidence type="ECO:0000259" key="2">
    <source>
        <dbReference type="PROSITE" id="PS00028"/>
    </source>
</evidence>
<accession>A0A1S9DXN9</accession>
<name>A0A1S9DXN9_ASPOZ</name>
<dbReference type="PANTHER" id="PTHR37535:SF2">
    <property type="entry name" value="FINGER DOMAIN PROTEIN, PUTATIVE (AFU_ORTHOLOGUE AFUA_6G09300)-RELATED"/>
    <property type="match status" value="1"/>
</dbReference>
<reference evidence="3 4" key="1">
    <citation type="submission" date="2016-10" db="EMBL/GenBank/DDBJ databases">
        <title>Genome sequencing of Aspergillus oryzae BCC7051.</title>
        <authorList>
            <person name="Thammarongtham C."/>
            <person name="Vorapreeda T."/>
            <person name="Nookaew I."/>
            <person name="Srisuk T."/>
            <person name="Land M."/>
            <person name="Jeennor S."/>
            <person name="Laoteng K."/>
        </authorList>
    </citation>
    <scope>NUCLEOTIDE SEQUENCE [LARGE SCALE GENOMIC DNA]</scope>
    <source>
        <strain evidence="3 4">BCC7051</strain>
    </source>
</reference>
<dbReference type="Proteomes" id="UP000190312">
    <property type="component" value="Unassembled WGS sequence"/>
</dbReference>
<evidence type="ECO:0000256" key="1">
    <source>
        <dbReference type="SAM" id="MobiDB-lite"/>
    </source>
</evidence>
<feature type="compositionally biased region" description="Acidic residues" evidence="1">
    <location>
        <begin position="13"/>
        <end position="23"/>
    </location>
</feature>
<dbReference type="eggNOG" id="ENOG502QW3K">
    <property type="taxonomic scope" value="Eukaryota"/>
</dbReference>
<dbReference type="SUPFAM" id="SSF56349">
    <property type="entry name" value="DNA breaking-rejoining enzymes"/>
    <property type="match status" value="1"/>
</dbReference>
<dbReference type="Pfam" id="PF11917">
    <property type="entry name" value="DUF3435"/>
    <property type="match status" value="1"/>
</dbReference>
<evidence type="ECO:0000313" key="4">
    <source>
        <dbReference type="Proteomes" id="UP000190312"/>
    </source>
</evidence>
<dbReference type="VEuPathDB" id="FungiDB:AO090166000001"/>
<dbReference type="InterPro" id="IPR011010">
    <property type="entry name" value="DNA_brk_join_enz"/>
</dbReference>